<evidence type="ECO:0000256" key="1">
    <source>
        <dbReference type="ARBA" id="ARBA00022801"/>
    </source>
</evidence>
<evidence type="ECO:0000256" key="2">
    <source>
        <dbReference type="SAM" id="Phobius"/>
    </source>
</evidence>
<proteinExistence type="predicted"/>
<keyword evidence="2" id="KW-0472">Membrane</keyword>
<dbReference type="Proteomes" id="UP000179013">
    <property type="component" value="Unassembled WGS sequence"/>
</dbReference>
<organism evidence="3 4">
    <name type="scientific">Candidatus Woesebacteria bacterium RBG_16_39_8b</name>
    <dbReference type="NCBI Taxonomy" id="1802482"/>
    <lineage>
        <taxon>Bacteria</taxon>
        <taxon>Candidatus Woeseibacteriota</taxon>
    </lineage>
</organism>
<keyword evidence="2" id="KW-1133">Transmembrane helix</keyword>
<reference evidence="3 4" key="1">
    <citation type="journal article" date="2016" name="Nat. Commun.">
        <title>Thousands of microbial genomes shed light on interconnected biogeochemical processes in an aquifer system.</title>
        <authorList>
            <person name="Anantharaman K."/>
            <person name="Brown C.T."/>
            <person name="Hug L.A."/>
            <person name="Sharon I."/>
            <person name="Castelle C.J."/>
            <person name="Probst A.J."/>
            <person name="Thomas B.C."/>
            <person name="Singh A."/>
            <person name="Wilkins M.J."/>
            <person name="Karaoz U."/>
            <person name="Brodie E.L."/>
            <person name="Williams K.H."/>
            <person name="Hubbard S.S."/>
            <person name="Banfield J.F."/>
        </authorList>
    </citation>
    <scope>NUCLEOTIDE SEQUENCE [LARGE SCALE GENOMIC DNA]</scope>
</reference>
<dbReference type="Pfam" id="PF04203">
    <property type="entry name" value="Sortase"/>
    <property type="match status" value="1"/>
</dbReference>
<dbReference type="EMBL" id="MGFU01000004">
    <property type="protein sequence ID" value="OGM14462.1"/>
    <property type="molecule type" value="Genomic_DNA"/>
</dbReference>
<evidence type="ECO:0000313" key="4">
    <source>
        <dbReference type="Proteomes" id="UP000179013"/>
    </source>
</evidence>
<protein>
    <recommendedName>
        <fullName evidence="5">Sortase</fullName>
    </recommendedName>
</protein>
<dbReference type="SUPFAM" id="SSF63817">
    <property type="entry name" value="Sortase"/>
    <property type="match status" value="1"/>
</dbReference>
<dbReference type="GO" id="GO:0016787">
    <property type="term" value="F:hydrolase activity"/>
    <property type="evidence" value="ECO:0007669"/>
    <property type="project" value="UniProtKB-KW"/>
</dbReference>
<dbReference type="NCBIfam" id="TIGR01076">
    <property type="entry name" value="sortase_fam"/>
    <property type="match status" value="1"/>
</dbReference>
<evidence type="ECO:0000313" key="3">
    <source>
        <dbReference type="EMBL" id="OGM14462.1"/>
    </source>
</evidence>
<sequence>MNKKILRICGIVWGLSGVTILASVIYPIASYELVARSKYPDLISPVVTDDKSTLESYDFTKASNWFPRGAKKEEFESQNVVEYSISIPALGIENAIVSIGGEDLSDSLIQYPGTQVPGKIGNSVIFGHSILPYFYNPKNYISIFSTLQKLEKGDDVYIAYDGISYKYEVESMFEVKPEDIQILEQDTKDSYLTLVTCTPPGHPLKPKRLIVRARLIPTTESEDFTKQ</sequence>
<evidence type="ECO:0008006" key="5">
    <source>
        <dbReference type="Google" id="ProtNLM"/>
    </source>
</evidence>
<dbReference type="AlphaFoldDB" id="A0A1F7XHF9"/>
<dbReference type="InterPro" id="IPR023365">
    <property type="entry name" value="Sortase_dom-sf"/>
</dbReference>
<dbReference type="InterPro" id="IPR005754">
    <property type="entry name" value="Sortase"/>
</dbReference>
<keyword evidence="2" id="KW-0812">Transmembrane</keyword>
<dbReference type="Gene3D" id="2.40.260.10">
    <property type="entry name" value="Sortase"/>
    <property type="match status" value="1"/>
</dbReference>
<accession>A0A1F7XHF9</accession>
<keyword evidence="1" id="KW-0378">Hydrolase</keyword>
<name>A0A1F7XHF9_9BACT</name>
<gene>
    <name evidence="3" type="ORF">A2V80_00725</name>
</gene>
<feature type="transmembrane region" description="Helical" evidence="2">
    <location>
        <begin position="5"/>
        <end position="29"/>
    </location>
</feature>
<comment type="caution">
    <text evidence="3">The sequence shown here is derived from an EMBL/GenBank/DDBJ whole genome shotgun (WGS) entry which is preliminary data.</text>
</comment>